<evidence type="ECO:0000313" key="1">
    <source>
        <dbReference type="EMBL" id="KAI7937924.1"/>
    </source>
</evidence>
<reference evidence="1 2" key="3">
    <citation type="journal article" date="2022" name="Microbiol. Spectr.">
        <title>Folding features and dynamics of 3D genome architecture in plant fungal pathogens.</title>
        <authorList>
            <person name="Xia C."/>
        </authorList>
    </citation>
    <scope>NUCLEOTIDE SEQUENCE [LARGE SCALE GENOMIC DNA]</scope>
    <source>
        <strain evidence="1 2">93-210</strain>
    </source>
</reference>
<dbReference type="Proteomes" id="UP001060170">
    <property type="component" value="Chromosome 16"/>
</dbReference>
<sequence length="624" mass="72150">RREGFGKRLRSIEVISNDLAGGIHSVQPPALKFFVRIMRSQFVLTIFIASACCIVLTPKLEVEGSGPIALDGLVSSASSDEPKSTSINRDQSPEAQASFWPDAREEAEYPFRKEFTDLIKDSPFKDLHPKKRFLLLRSWERNSDQVLSLAVDVEGILNQQKWEELLLDNSAEDETQKGDRLSARTRDLCVKIKDRLNLLKEKRLLQLGGLDSPKFQDRRTFGLLKSNHDQESQMAKYIEGYPLDMVTEIVEETWERLSFSILDDINRIIIDQKSLPKHQKPGQYTALVPAVSYQFKTMDFLYKQGFIKKEAVRRYVFHDKESVKNLITYVHSGFVEKKFISANEQEMWEGNESIINHWYFPLMHKMFEAFDEKDQQIIALYRMELKILKSSNFLEHSQHISKELKEKLASLSVEEYVDRLQTILNGSNKSIEFAEMGINRVKLGVNERNQKKIEIGKMIQLLHDLRSNHSSDDKTDLEQLLFYVSVCYFLDFTERNICKGIVEETEAETIVNGFLTSTADRKATQSSTTLGEYLHSAGDLLRLLNDEESQSYSEKNEAYLKKTIENHIKELSIKITEVKKWYEIAGNNCIIYGSLEPELYNWMISYTNEKMSTLKDCATRSWKA</sequence>
<reference evidence="2" key="2">
    <citation type="journal article" date="2018" name="Mol. Plant Microbe Interact.">
        <title>Genome sequence resources for the wheat stripe rust pathogen (Puccinia striiformis f. sp. tritici) and the barley stripe rust pathogen (Puccinia striiformis f. sp. hordei).</title>
        <authorList>
            <person name="Xia C."/>
            <person name="Wang M."/>
            <person name="Yin C."/>
            <person name="Cornejo O.E."/>
            <person name="Hulbert S.H."/>
            <person name="Chen X."/>
        </authorList>
    </citation>
    <scope>NUCLEOTIDE SEQUENCE [LARGE SCALE GENOMIC DNA]</scope>
    <source>
        <strain evidence="2">93-210</strain>
    </source>
</reference>
<feature type="non-terminal residue" evidence="1">
    <location>
        <position position="1"/>
    </location>
</feature>
<protein>
    <submittedName>
        <fullName evidence="1">Uncharacterized protein</fullName>
    </submittedName>
</protein>
<comment type="caution">
    <text evidence="1">The sequence shown here is derived from an EMBL/GenBank/DDBJ whole genome shotgun (WGS) entry which is preliminary data.</text>
</comment>
<proteinExistence type="predicted"/>
<gene>
    <name evidence="1" type="ORF">MJO28_014844</name>
</gene>
<accession>A0ACC0DQV1</accession>
<dbReference type="EMBL" id="CM045880">
    <property type="protein sequence ID" value="KAI7937924.1"/>
    <property type="molecule type" value="Genomic_DNA"/>
</dbReference>
<reference evidence="2" key="1">
    <citation type="journal article" date="2018" name="BMC Genomics">
        <title>Genomic insights into host adaptation between the wheat stripe rust pathogen (Puccinia striiformis f. sp. tritici) and the barley stripe rust pathogen (Puccinia striiformis f. sp. hordei).</title>
        <authorList>
            <person name="Xia C."/>
            <person name="Wang M."/>
            <person name="Yin C."/>
            <person name="Cornejo O.E."/>
            <person name="Hulbert S.H."/>
            <person name="Chen X."/>
        </authorList>
    </citation>
    <scope>NUCLEOTIDE SEQUENCE [LARGE SCALE GENOMIC DNA]</scope>
    <source>
        <strain evidence="2">93-210</strain>
    </source>
</reference>
<keyword evidence="2" id="KW-1185">Reference proteome</keyword>
<name>A0ACC0DQV1_9BASI</name>
<evidence type="ECO:0000313" key="2">
    <source>
        <dbReference type="Proteomes" id="UP001060170"/>
    </source>
</evidence>
<organism evidence="1 2">
    <name type="scientific">Puccinia striiformis f. sp. tritici</name>
    <dbReference type="NCBI Taxonomy" id="168172"/>
    <lineage>
        <taxon>Eukaryota</taxon>
        <taxon>Fungi</taxon>
        <taxon>Dikarya</taxon>
        <taxon>Basidiomycota</taxon>
        <taxon>Pucciniomycotina</taxon>
        <taxon>Pucciniomycetes</taxon>
        <taxon>Pucciniales</taxon>
        <taxon>Pucciniaceae</taxon>
        <taxon>Puccinia</taxon>
    </lineage>
</organism>